<evidence type="ECO:0000256" key="1">
    <source>
        <dbReference type="SAM" id="Phobius"/>
    </source>
</evidence>
<feature type="transmembrane region" description="Helical" evidence="1">
    <location>
        <begin position="54"/>
        <end position="76"/>
    </location>
</feature>
<proteinExistence type="predicted"/>
<keyword evidence="1" id="KW-1133">Transmembrane helix</keyword>
<dbReference type="OrthoDB" id="8449372at2"/>
<keyword evidence="1" id="KW-0472">Membrane</keyword>
<name>A0A369W2C5_9HYPH</name>
<dbReference type="AlphaFoldDB" id="A0A369W2C5"/>
<comment type="caution">
    <text evidence="3">The sequence shown here is derived from an EMBL/GenBank/DDBJ whole genome shotgun (WGS) entry which is preliminary data.</text>
</comment>
<gene>
    <name evidence="3" type="ORF">DVH29_10415</name>
</gene>
<protein>
    <recommendedName>
        <fullName evidence="2">DUF1468 domain-containing protein</fullName>
    </recommendedName>
</protein>
<evidence type="ECO:0000259" key="2">
    <source>
        <dbReference type="Pfam" id="PF07331"/>
    </source>
</evidence>
<reference evidence="4" key="1">
    <citation type="submission" date="2018-07" db="EMBL/GenBank/DDBJ databases">
        <authorList>
            <person name="Liu B.-T."/>
            <person name="Du Z."/>
        </authorList>
    </citation>
    <scope>NUCLEOTIDE SEQUENCE [LARGE SCALE GENOMIC DNA]</scope>
    <source>
        <strain evidence="4">XYN52</strain>
    </source>
</reference>
<keyword evidence="4" id="KW-1185">Reference proteome</keyword>
<accession>A0A369W2C5</accession>
<feature type="transmembrane region" description="Helical" evidence="1">
    <location>
        <begin position="121"/>
        <end position="138"/>
    </location>
</feature>
<dbReference type="Proteomes" id="UP000253759">
    <property type="component" value="Unassembled WGS sequence"/>
</dbReference>
<dbReference type="EMBL" id="QQNH01000013">
    <property type="protein sequence ID" value="RDE08698.1"/>
    <property type="molecule type" value="Genomic_DNA"/>
</dbReference>
<sequence>MLPHRARRKMDIVVSFAMICFGIVVLIAASQMPWAPRSASGAVQWYLSPGLYPATLGFFLVVFSSFVLWNAVREVGIGDIGTMFRGWMRNLPTNHPVHRVVIAMLLVGLYIFVGIGLAEFWIVSAVFLFVFIALFWFPEPGMKLAHRVPISLAISVLIPLAVAFVFETYFYVPMP</sequence>
<feature type="transmembrane region" description="Helical" evidence="1">
    <location>
        <begin position="12"/>
        <end position="34"/>
    </location>
</feature>
<evidence type="ECO:0000313" key="4">
    <source>
        <dbReference type="Proteomes" id="UP000253759"/>
    </source>
</evidence>
<organism evidence="3 4">
    <name type="scientific">Pelagibacterium lacus</name>
    <dbReference type="NCBI Taxonomy" id="2282655"/>
    <lineage>
        <taxon>Bacteria</taxon>
        <taxon>Pseudomonadati</taxon>
        <taxon>Pseudomonadota</taxon>
        <taxon>Alphaproteobacteria</taxon>
        <taxon>Hyphomicrobiales</taxon>
        <taxon>Devosiaceae</taxon>
        <taxon>Pelagibacterium</taxon>
    </lineage>
</organism>
<feature type="transmembrane region" description="Helical" evidence="1">
    <location>
        <begin position="150"/>
        <end position="172"/>
    </location>
</feature>
<keyword evidence="1" id="KW-0812">Transmembrane</keyword>
<dbReference type="RefSeq" id="WP_114646111.1">
    <property type="nucleotide sequence ID" value="NZ_QQNH01000013.1"/>
</dbReference>
<feature type="transmembrane region" description="Helical" evidence="1">
    <location>
        <begin position="97"/>
        <end position="115"/>
    </location>
</feature>
<dbReference type="Pfam" id="PF07331">
    <property type="entry name" value="TctB"/>
    <property type="match status" value="1"/>
</dbReference>
<dbReference type="InterPro" id="IPR009936">
    <property type="entry name" value="DUF1468"/>
</dbReference>
<feature type="domain" description="DUF1468" evidence="2">
    <location>
        <begin position="13"/>
        <end position="175"/>
    </location>
</feature>
<evidence type="ECO:0000313" key="3">
    <source>
        <dbReference type="EMBL" id="RDE08698.1"/>
    </source>
</evidence>